<dbReference type="Proteomes" id="UP000007257">
    <property type="component" value="Chromosome"/>
</dbReference>
<dbReference type="OrthoDB" id="9777346at2"/>
<dbReference type="CDD" id="cd03811">
    <property type="entry name" value="GT4_GT28_WabH-like"/>
    <property type="match status" value="1"/>
</dbReference>
<dbReference type="GO" id="GO:0016757">
    <property type="term" value="F:glycosyltransferase activity"/>
    <property type="evidence" value="ECO:0007669"/>
    <property type="project" value="InterPro"/>
</dbReference>
<feature type="domain" description="Glycosyltransferase subfamily 4-like N-terminal" evidence="2">
    <location>
        <begin position="25"/>
        <end position="176"/>
    </location>
</feature>
<sequence length="370" mass="42367">MITKEKEVINKKKIVLVTDLLIGRGGMENVTSQVISALKKSEDFEAGFFVINSGEKTYSKSWLDNAVLFESVCTLRNKKVKNFIHTLRLLLFIRKYKPEHVITLNTIPSLMARRAITFSAHKTVLSTWMHLPPRERYRPHYLLSADHHFAISDEIKNQLTELGVDKNNVDVIFNPVKKTDTVILRPESLRILYIGRIHFERQKQLKDLFDALARVSVRWSLDIVGDGEDLATCQSYTQQSGISDQITWHGWQSEPWEYVENNIKDVTCLVMTSNFEGFPLVLLEAISRGIYCVSSDCISGPSEIIENNINGQLYPQNDIIRLSQIINKIGSDRVLPEQAVIKESIGKFYEDAYMNNFKNILNKIAEGKDE</sequence>
<gene>
    <name evidence="3" type="ordered locus">Rahaq_2665</name>
</gene>
<protein>
    <submittedName>
        <fullName evidence="3">Glycosyl transferase group 1</fullName>
    </submittedName>
</protein>
<dbReference type="Gene3D" id="3.40.50.2000">
    <property type="entry name" value="Glycogen Phosphorylase B"/>
    <property type="match status" value="2"/>
</dbReference>
<evidence type="ECO:0000259" key="1">
    <source>
        <dbReference type="Pfam" id="PF00534"/>
    </source>
</evidence>
<dbReference type="SUPFAM" id="SSF53756">
    <property type="entry name" value="UDP-Glycosyltransferase/glycogen phosphorylase"/>
    <property type="match status" value="1"/>
</dbReference>
<dbReference type="AlphaFoldDB" id="A0A0H3FHC8"/>
<evidence type="ECO:0000313" key="3">
    <source>
        <dbReference type="EMBL" id="ADW74272.1"/>
    </source>
</evidence>
<dbReference type="HOGENOM" id="CLU_009583_0_0_6"/>
<dbReference type="GO" id="GO:1901135">
    <property type="term" value="P:carbohydrate derivative metabolic process"/>
    <property type="evidence" value="ECO:0007669"/>
    <property type="project" value="UniProtKB-ARBA"/>
</dbReference>
<evidence type="ECO:0000313" key="4">
    <source>
        <dbReference type="Proteomes" id="UP000007257"/>
    </source>
</evidence>
<dbReference type="eggNOG" id="COG0438">
    <property type="taxonomic scope" value="Bacteria"/>
</dbReference>
<dbReference type="InterPro" id="IPR028098">
    <property type="entry name" value="Glyco_trans_4-like_N"/>
</dbReference>
<dbReference type="Pfam" id="PF00534">
    <property type="entry name" value="Glycos_transf_1"/>
    <property type="match status" value="1"/>
</dbReference>
<reference evidence="4" key="1">
    <citation type="submission" date="2011-01" db="EMBL/GenBank/DDBJ databases">
        <title>Complete sequence of chromosome of Rahnella sp. Y9602.</title>
        <authorList>
            <consortium name="US DOE Joint Genome Institute"/>
            <person name="Lucas S."/>
            <person name="Copeland A."/>
            <person name="Lapidus A."/>
            <person name="Cheng J.-F."/>
            <person name="Goodwin L."/>
            <person name="Pitluck S."/>
            <person name="Lu M."/>
            <person name="Detter J.C."/>
            <person name="Han C."/>
            <person name="Tapia R."/>
            <person name="Land M."/>
            <person name="Hauser L."/>
            <person name="Kyrpides N."/>
            <person name="Ivanova N."/>
            <person name="Ovchinnikova G."/>
            <person name="Pagani I."/>
            <person name="Sobecky P.A."/>
            <person name="Martinez R.J."/>
            <person name="Woyke T."/>
        </authorList>
    </citation>
    <scope>NUCLEOTIDE SEQUENCE [LARGE SCALE GENOMIC DNA]</scope>
    <source>
        <strain evidence="4">Y9602</strain>
    </source>
</reference>
<dbReference type="RefSeq" id="WP_013575971.1">
    <property type="nucleotide sequence ID" value="NC_015061.1"/>
</dbReference>
<reference evidence="3 4" key="2">
    <citation type="journal article" date="2012" name="J. Bacteriol.">
        <title>Complete Genome Sequence of Rahnella sp. Strain Y9602, a Gammaproteobacterium Isolate from Metal- and Radionuclide-Contaminated Soil.</title>
        <authorList>
            <person name="Martinez R.J."/>
            <person name="Bruce D."/>
            <person name="Detter C."/>
            <person name="Goodwin L.A."/>
            <person name="Han J."/>
            <person name="Han C.S."/>
            <person name="Held B."/>
            <person name="Land M.L."/>
            <person name="Mikhailova N."/>
            <person name="Nolan M."/>
            <person name="Pennacchio L."/>
            <person name="Pitluck S."/>
            <person name="Tapia R."/>
            <person name="Woyke T."/>
            <person name="Sobecky P.A."/>
        </authorList>
    </citation>
    <scope>NUCLEOTIDE SEQUENCE [LARGE SCALE GENOMIC DNA]</scope>
    <source>
        <strain evidence="3 4">Y9602</strain>
    </source>
</reference>
<evidence type="ECO:0000259" key="2">
    <source>
        <dbReference type="Pfam" id="PF13439"/>
    </source>
</evidence>
<feature type="domain" description="Glycosyl transferase family 1" evidence="1">
    <location>
        <begin position="187"/>
        <end position="338"/>
    </location>
</feature>
<dbReference type="InterPro" id="IPR001296">
    <property type="entry name" value="Glyco_trans_1"/>
</dbReference>
<keyword evidence="3" id="KW-0808">Transferase</keyword>
<dbReference type="EMBL" id="CP002505">
    <property type="protein sequence ID" value="ADW74272.1"/>
    <property type="molecule type" value="Genomic_DNA"/>
</dbReference>
<organism evidence="3 4">
    <name type="scientific">Rahnella sp. (strain Y9602)</name>
    <dbReference type="NCBI Taxonomy" id="2703885"/>
    <lineage>
        <taxon>Bacteria</taxon>
        <taxon>Pseudomonadati</taxon>
        <taxon>Pseudomonadota</taxon>
        <taxon>Gammaproteobacteria</taxon>
        <taxon>Enterobacterales</taxon>
        <taxon>Yersiniaceae</taxon>
        <taxon>Rahnella</taxon>
    </lineage>
</organism>
<dbReference type="Pfam" id="PF13439">
    <property type="entry name" value="Glyco_transf_4"/>
    <property type="match status" value="1"/>
</dbReference>
<dbReference type="PANTHER" id="PTHR12526">
    <property type="entry name" value="GLYCOSYLTRANSFERASE"/>
    <property type="match status" value="1"/>
</dbReference>
<accession>A0A0H3FHC8</accession>
<dbReference type="KEGG" id="rah:Rahaq_2665"/>
<proteinExistence type="predicted"/>
<dbReference type="PANTHER" id="PTHR12526:SF630">
    <property type="entry name" value="GLYCOSYLTRANSFERASE"/>
    <property type="match status" value="1"/>
</dbReference>
<name>A0A0H3FHC8_RAHSY</name>